<dbReference type="PANTHER" id="PTHR48051">
    <property type="match status" value="1"/>
</dbReference>
<dbReference type="SMART" id="SM00369">
    <property type="entry name" value="LRR_TYP"/>
    <property type="match status" value="3"/>
</dbReference>
<dbReference type="SUPFAM" id="SSF52058">
    <property type="entry name" value="L domain-like"/>
    <property type="match status" value="1"/>
</dbReference>
<proteinExistence type="predicted"/>
<keyword evidence="1" id="KW-0433">Leucine-rich repeat</keyword>
<protein>
    <recommendedName>
        <fullName evidence="6">Leucine-rich repeat-containing protein 27</fullName>
    </recommendedName>
</protein>
<sequence>MSHLDLVADHSKEKLTVVPKIVMDMTNLKMLFLEGNFLTRLPDDIFWKLPRLMWLDLRNNVLEYVPRSIAHHEHLENLLLTNNNLQALPNELGLVPKLKALQVSENPLVYPGRKIIVEGTKAIKNYLREQFEILHPKVVPTSEKAKSEDEEERVLSIVETASCDAILEKSDSSSSKESLPEGPEMRRSDPYYLQPPFQVKKLQHPTNVRKKKLEEPLKIVHKVSRNGSNRILLRSSFNRIRDPMRAEGKLRQKSLKEGWLNQLRILLSDQERILQQERNLRALSDWRLKRRTETPKVFPQDVPKLAIPYGTHPDYEKMPTREELAAQLNSFFKEKGIVRATNGRRGGLDIEKLVNDLMQQLREMEGQYDDKKSPRSKMDAAGKQMKTVMDIQKKLLSIKTANDTSI</sequence>
<evidence type="ECO:0000313" key="4">
    <source>
        <dbReference type="EMBL" id="CAH1154330.1"/>
    </source>
</evidence>
<dbReference type="InterPro" id="IPR003591">
    <property type="entry name" value="Leu-rich_rpt_typical-subtyp"/>
</dbReference>
<evidence type="ECO:0000313" key="5">
    <source>
        <dbReference type="Proteomes" id="UP001153737"/>
    </source>
</evidence>
<accession>A0A9P0DL41</accession>
<dbReference type="InterPro" id="IPR050216">
    <property type="entry name" value="LRR_domain-containing"/>
</dbReference>
<evidence type="ECO:0000256" key="2">
    <source>
        <dbReference type="ARBA" id="ARBA00022737"/>
    </source>
</evidence>
<organism evidence="4 5">
    <name type="scientific">Phaedon cochleariae</name>
    <name type="common">Mustard beetle</name>
    <dbReference type="NCBI Taxonomy" id="80249"/>
    <lineage>
        <taxon>Eukaryota</taxon>
        <taxon>Metazoa</taxon>
        <taxon>Ecdysozoa</taxon>
        <taxon>Arthropoda</taxon>
        <taxon>Hexapoda</taxon>
        <taxon>Insecta</taxon>
        <taxon>Pterygota</taxon>
        <taxon>Neoptera</taxon>
        <taxon>Endopterygota</taxon>
        <taxon>Coleoptera</taxon>
        <taxon>Polyphaga</taxon>
        <taxon>Cucujiformia</taxon>
        <taxon>Chrysomeloidea</taxon>
        <taxon>Chrysomelidae</taxon>
        <taxon>Chrysomelinae</taxon>
        <taxon>Chrysomelini</taxon>
        <taxon>Phaedon</taxon>
    </lineage>
</organism>
<dbReference type="PANTHER" id="PTHR48051:SF1">
    <property type="entry name" value="RAS SUPPRESSOR PROTEIN 1"/>
    <property type="match status" value="1"/>
</dbReference>
<evidence type="ECO:0000256" key="1">
    <source>
        <dbReference type="ARBA" id="ARBA00022614"/>
    </source>
</evidence>
<dbReference type="InterPro" id="IPR001611">
    <property type="entry name" value="Leu-rich_rpt"/>
</dbReference>
<dbReference type="Gene3D" id="3.80.10.10">
    <property type="entry name" value="Ribonuclease Inhibitor"/>
    <property type="match status" value="1"/>
</dbReference>
<name>A0A9P0DL41_PHACE</name>
<dbReference type="Proteomes" id="UP001153737">
    <property type="component" value="Chromosome 15"/>
</dbReference>
<evidence type="ECO:0000256" key="3">
    <source>
        <dbReference type="SAM" id="MobiDB-lite"/>
    </source>
</evidence>
<dbReference type="GO" id="GO:0005737">
    <property type="term" value="C:cytoplasm"/>
    <property type="evidence" value="ECO:0007669"/>
    <property type="project" value="TreeGrafter"/>
</dbReference>
<dbReference type="Pfam" id="PF13855">
    <property type="entry name" value="LRR_8"/>
    <property type="match status" value="1"/>
</dbReference>
<feature type="region of interest" description="Disordered" evidence="3">
    <location>
        <begin position="168"/>
        <end position="191"/>
    </location>
</feature>
<keyword evidence="2" id="KW-0677">Repeat</keyword>
<dbReference type="PROSITE" id="PS51450">
    <property type="entry name" value="LRR"/>
    <property type="match status" value="2"/>
</dbReference>
<dbReference type="EMBL" id="OU896721">
    <property type="protein sequence ID" value="CAH1154330.1"/>
    <property type="molecule type" value="Genomic_DNA"/>
</dbReference>
<dbReference type="AlphaFoldDB" id="A0A9P0DL41"/>
<reference evidence="4" key="2">
    <citation type="submission" date="2022-10" db="EMBL/GenBank/DDBJ databases">
        <authorList>
            <consortium name="ENA_rothamsted_submissions"/>
            <consortium name="culmorum"/>
            <person name="King R."/>
        </authorList>
    </citation>
    <scope>NUCLEOTIDE SEQUENCE</scope>
</reference>
<dbReference type="OrthoDB" id="40118at2759"/>
<evidence type="ECO:0008006" key="6">
    <source>
        <dbReference type="Google" id="ProtNLM"/>
    </source>
</evidence>
<dbReference type="InterPro" id="IPR032675">
    <property type="entry name" value="LRR_dom_sf"/>
</dbReference>
<reference evidence="4" key="1">
    <citation type="submission" date="2022-01" db="EMBL/GenBank/DDBJ databases">
        <authorList>
            <person name="King R."/>
        </authorList>
    </citation>
    <scope>NUCLEOTIDE SEQUENCE</scope>
</reference>
<keyword evidence="5" id="KW-1185">Reference proteome</keyword>
<gene>
    <name evidence="4" type="ORF">PHAECO_LOCUS4671</name>
</gene>